<keyword evidence="1" id="KW-0802">TPR repeat</keyword>
<dbReference type="PANTHER" id="PTHR12558:SF44">
    <property type="entry name" value="TETRATRICOPEPTIDE REPEAT-CONTAINING PROTEIN"/>
    <property type="match status" value="1"/>
</dbReference>
<dbReference type="Pfam" id="PF13181">
    <property type="entry name" value="TPR_8"/>
    <property type="match status" value="2"/>
</dbReference>
<reference evidence="3 4" key="1">
    <citation type="submission" date="2019-12" db="EMBL/GenBank/DDBJ databases">
        <title>Mucilaginibacter sp. HMF7410 genome sequencing and assembly.</title>
        <authorList>
            <person name="Kang H."/>
            <person name="Cha I."/>
            <person name="Kim H."/>
            <person name="Joh K."/>
        </authorList>
    </citation>
    <scope>NUCLEOTIDE SEQUENCE [LARGE SCALE GENOMIC DNA]</scope>
    <source>
        <strain evidence="3 4">HMF7410</strain>
    </source>
</reference>
<keyword evidence="2" id="KW-0732">Signal</keyword>
<feature type="repeat" description="TPR" evidence="1">
    <location>
        <begin position="325"/>
        <end position="358"/>
    </location>
</feature>
<dbReference type="AlphaFoldDB" id="A0A7K1SRP5"/>
<dbReference type="Gene3D" id="1.25.40.10">
    <property type="entry name" value="Tetratricopeptide repeat domain"/>
    <property type="match status" value="3"/>
</dbReference>
<feature type="repeat" description="TPR" evidence="1">
    <location>
        <begin position="431"/>
        <end position="464"/>
    </location>
</feature>
<dbReference type="PROSITE" id="PS50293">
    <property type="entry name" value="TPR_REGION"/>
    <property type="match status" value="1"/>
</dbReference>
<name>A0A7K1SRP5_9SPHI</name>
<protein>
    <submittedName>
        <fullName evidence="3">Tetratricopeptide repeat protein</fullName>
    </submittedName>
</protein>
<dbReference type="InterPro" id="IPR019734">
    <property type="entry name" value="TPR_rpt"/>
</dbReference>
<evidence type="ECO:0000313" key="4">
    <source>
        <dbReference type="Proteomes" id="UP000462014"/>
    </source>
</evidence>
<feature type="signal peptide" evidence="2">
    <location>
        <begin position="1"/>
        <end position="22"/>
    </location>
</feature>
<evidence type="ECO:0000256" key="1">
    <source>
        <dbReference type="PROSITE-ProRule" id="PRU00339"/>
    </source>
</evidence>
<evidence type="ECO:0000256" key="2">
    <source>
        <dbReference type="SAM" id="SignalP"/>
    </source>
</evidence>
<dbReference type="PROSITE" id="PS50005">
    <property type="entry name" value="TPR"/>
    <property type="match status" value="3"/>
</dbReference>
<proteinExistence type="predicted"/>
<dbReference type="GO" id="GO:0051301">
    <property type="term" value="P:cell division"/>
    <property type="evidence" value="ECO:0007669"/>
    <property type="project" value="TreeGrafter"/>
</dbReference>
<dbReference type="Pfam" id="PF14559">
    <property type="entry name" value="TPR_19"/>
    <property type="match status" value="2"/>
</dbReference>
<dbReference type="SMART" id="SM00028">
    <property type="entry name" value="TPR"/>
    <property type="match status" value="10"/>
</dbReference>
<dbReference type="EMBL" id="WPIK01000001">
    <property type="protein sequence ID" value="MVN19971.1"/>
    <property type="molecule type" value="Genomic_DNA"/>
</dbReference>
<dbReference type="SUPFAM" id="SSF48452">
    <property type="entry name" value="TPR-like"/>
    <property type="match status" value="2"/>
</dbReference>
<feature type="repeat" description="TPR" evidence="1">
    <location>
        <begin position="393"/>
        <end position="426"/>
    </location>
</feature>
<comment type="caution">
    <text evidence="3">The sequence shown here is derived from an EMBL/GenBank/DDBJ whole genome shotgun (WGS) entry which is preliminary data.</text>
</comment>
<sequence length="581" mass="66477">MIKVGKLVFGLAWLLFPGFTFAQHKKNTDKNSMVMVVGKPLTRRDSVLVDELFYQALREKTMENASAAATLFSQVLEIDPANDAGMYELSRIRTNQNKDAEARQLLEKAVTVNPDNEWYWLALAGNYEKINDIPKLENVFKELVRLNPDKPDYYTNQARAFVLDKKYDEALAVYNQQEKLFGKNEESIFGKQKIYLKQGKLDLATKDLEELIRENPQEIRPYLQLSELYNSNNQNDKALKVLESAGKIDSDNALVHLALADVYRDKKDYAACFNQLKTAFAFPSLKIEEKLRIISGYFPRFPDPEAKSSALELSRIISVAHPDDARAFTLYGDMLVQNASYQQAIPVYRKSLTLNDQTYAVWEQIIRLELGENQFDQAIKDGEEALSLFPNQAVANYLLGVAYAQKGRVKEALSYFKNAISLNPTNKELLSQVYAAMGDNYHQQKDDAQSDASYDQSLTNNPDNAYTLNNYAYYLSLRGEKLDKAAQMSRRSNELQPDNASFEDTFAWVLFKQKKYPEAKTWMEKAIRHNQKSAGLAEHYGDVLYFLNDTENAVKYWKTAKQLGSSSAVLERKINEKKYIE</sequence>
<organism evidence="3 4">
    <name type="scientific">Mucilaginibacter arboris</name>
    <dbReference type="NCBI Taxonomy" id="2682090"/>
    <lineage>
        <taxon>Bacteria</taxon>
        <taxon>Pseudomonadati</taxon>
        <taxon>Bacteroidota</taxon>
        <taxon>Sphingobacteriia</taxon>
        <taxon>Sphingobacteriales</taxon>
        <taxon>Sphingobacteriaceae</taxon>
        <taxon>Mucilaginibacter</taxon>
    </lineage>
</organism>
<dbReference type="PANTHER" id="PTHR12558">
    <property type="entry name" value="CELL DIVISION CYCLE 16,23,27"/>
    <property type="match status" value="1"/>
</dbReference>
<keyword evidence="4" id="KW-1185">Reference proteome</keyword>
<dbReference type="RefSeq" id="WP_157562749.1">
    <property type="nucleotide sequence ID" value="NZ_WPIK01000001.1"/>
</dbReference>
<dbReference type="Pfam" id="PF13432">
    <property type="entry name" value="TPR_16"/>
    <property type="match status" value="2"/>
</dbReference>
<accession>A0A7K1SRP5</accession>
<evidence type="ECO:0000313" key="3">
    <source>
        <dbReference type="EMBL" id="MVN19971.1"/>
    </source>
</evidence>
<feature type="chain" id="PRO_5029879432" evidence="2">
    <location>
        <begin position="23"/>
        <end position="581"/>
    </location>
</feature>
<gene>
    <name evidence="3" type="ORF">GO621_00295</name>
</gene>
<dbReference type="InterPro" id="IPR011990">
    <property type="entry name" value="TPR-like_helical_dom_sf"/>
</dbReference>
<dbReference type="Proteomes" id="UP000462014">
    <property type="component" value="Unassembled WGS sequence"/>
</dbReference>